<dbReference type="AlphaFoldDB" id="A0A5B7FUK7"/>
<gene>
    <name evidence="2" type="ORF">E2C01_044066</name>
</gene>
<feature type="compositionally biased region" description="Basic and acidic residues" evidence="1">
    <location>
        <begin position="58"/>
        <end position="67"/>
    </location>
</feature>
<dbReference type="Proteomes" id="UP000324222">
    <property type="component" value="Unassembled WGS sequence"/>
</dbReference>
<sequence length="67" mass="7613">MSRHAGWQVLPVLPVSIFLESDDAPAEVKRYSCTKVLLCSFSEDELRPRNPEASMSRESLRTDPFDT</sequence>
<keyword evidence="3" id="KW-1185">Reference proteome</keyword>
<organism evidence="2 3">
    <name type="scientific">Portunus trituberculatus</name>
    <name type="common">Swimming crab</name>
    <name type="synonym">Neptunus trituberculatus</name>
    <dbReference type="NCBI Taxonomy" id="210409"/>
    <lineage>
        <taxon>Eukaryota</taxon>
        <taxon>Metazoa</taxon>
        <taxon>Ecdysozoa</taxon>
        <taxon>Arthropoda</taxon>
        <taxon>Crustacea</taxon>
        <taxon>Multicrustacea</taxon>
        <taxon>Malacostraca</taxon>
        <taxon>Eumalacostraca</taxon>
        <taxon>Eucarida</taxon>
        <taxon>Decapoda</taxon>
        <taxon>Pleocyemata</taxon>
        <taxon>Brachyura</taxon>
        <taxon>Eubrachyura</taxon>
        <taxon>Portunoidea</taxon>
        <taxon>Portunidae</taxon>
        <taxon>Portuninae</taxon>
        <taxon>Portunus</taxon>
    </lineage>
</organism>
<feature type="region of interest" description="Disordered" evidence="1">
    <location>
        <begin position="46"/>
        <end position="67"/>
    </location>
</feature>
<accession>A0A5B7FUK7</accession>
<name>A0A5B7FUK7_PORTR</name>
<protein>
    <submittedName>
        <fullName evidence="2">Uncharacterized protein</fullName>
    </submittedName>
</protein>
<dbReference type="EMBL" id="VSRR010009373">
    <property type="protein sequence ID" value="MPC50242.1"/>
    <property type="molecule type" value="Genomic_DNA"/>
</dbReference>
<proteinExistence type="predicted"/>
<reference evidence="2 3" key="1">
    <citation type="submission" date="2019-05" db="EMBL/GenBank/DDBJ databases">
        <title>Another draft genome of Portunus trituberculatus and its Hox gene families provides insights of decapod evolution.</title>
        <authorList>
            <person name="Jeong J.-H."/>
            <person name="Song I."/>
            <person name="Kim S."/>
            <person name="Choi T."/>
            <person name="Kim D."/>
            <person name="Ryu S."/>
            <person name="Kim W."/>
        </authorList>
    </citation>
    <scope>NUCLEOTIDE SEQUENCE [LARGE SCALE GENOMIC DNA]</scope>
    <source>
        <tissue evidence="2">Muscle</tissue>
    </source>
</reference>
<evidence type="ECO:0000313" key="3">
    <source>
        <dbReference type="Proteomes" id="UP000324222"/>
    </source>
</evidence>
<comment type="caution">
    <text evidence="2">The sequence shown here is derived from an EMBL/GenBank/DDBJ whole genome shotgun (WGS) entry which is preliminary data.</text>
</comment>
<evidence type="ECO:0000256" key="1">
    <source>
        <dbReference type="SAM" id="MobiDB-lite"/>
    </source>
</evidence>
<evidence type="ECO:0000313" key="2">
    <source>
        <dbReference type="EMBL" id="MPC50242.1"/>
    </source>
</evidence>